<feature type="region of interest" description="Disordered" evidence="1">
    <location>
        <begin position="135"/>
        <end position="186"/>
    </location>
</feature>
<feature type="region of interest" description="Disordered" evidence="1">
    <location>
        <begin position="55"/>
        <end position="111"/>
    </location>
</feature>
<evidence type="ECO:0000313" key="2">
    <source>
        <dbReference type="EMBL" id="KKA23532.1"/>
    </source>
</evidence>
<evidence type="ECO:0000313" key="3">
    <source>
        <dbReference type="Proteomes" id="UP000053958"/>
    </source>
</evidence>
<dbReference type="OrthoDB" id="2590867at2759"/>
<dbReference type="PANTHER" id="PTHR39606:SF1">
    <property type="entry name" value="CELL SURFACE PROTEIN"/>
    <property type="match status" value="1"/>
</dbReference>
<feature type="region of interest" description="Disordered" evidence="1">
    <location>
        <begin position="198"/>
        <end position="280"/>
    </location>
</feature>
<gene>
    <name evidence="2" type="ORF">T310_2429</name>
</gene>
<organism evidence="2 3">
    <name type="scientific">Rasamsonia emersonii (strain ATCC 16479 / CBS 393.64 / IMI 116815)</name>
    <dbReference type="NCBI Taxonomy" id="1408163"/>
    <lineage>
        <taxon>Eukaryota</taxon>
        <taxon>Fungi</taxon>
        <taxon>Dikarya</taxon>
        <taxon>Ascomycota</taxon>
        <taxon>Pezizomycotina</taxon>
        <taxon>Eurotiomycetes</taxon>
        <taxon>Eurotiomycetidae</taxon>
        <taxon>Eurotiales</taxon>
        <taxon>Trichocomaceae</taxon>
        <taxon>Rasamsonia</taxon>
    </lineage>
</organism>
<accession>A0A0F4YZ10</accession>
<reference evidence="2 3" key="1">
    <citation type="submission" date="2015-04" db="EMBL/GenBank/DDBJ databases">
        <authorList>
            <person name="Heijne W.H."/>
            <person name="Fedorova N.D."/>
            <person name="Nierman W.C."/>
            <person name="Vollebregt A.W."/>
            <person name="Zhao Z."/>
            <person name="Wu L."/>
            <person name="Kumar M."/>
            <person name="Stam H."/>
            <person name="van den Berg M.A."/>
            <person name="Pel H.J."/>
        </authorList>
    </citation>
    <scope>NUCLEOTIDE SEQUENCE [LARGE SCALE GENOMIC DNA]</scope>
    <source>
        <strain evidence="2 3">CBS 393.64</strain>
    </source>
</reference>
<feature type="compositionally biased region" description="Polar residues" evidence="1">
    <location>
        <begin position="225"/>
        <end position="246"/>
    </location>
</feature>
<keyword evidence="3" id="KW-1185">Reference proteome</keyword>
<comment type="caution">
    <text evidence="2">The sequence shown here is derived from an EMBL/GenBank/DDBJ whole genome shotgun (WGS) entry which is preliminary data.</text>
</comment>
<feature type="region of interest" description="Disordered" evidence="1">
    <location>
        <begin position="1"/>
        <end position="42"/>
    </location>
</feature>
<evidence type="ECO:0000256" key="1">
    <source>
        <dbReference type="SAM" id="MobiDB-lite"/>
    </source>
</evidence>
<name>A0A0F4YZ10_RASE3</name>
<dbReference type="Proteomes" id="UP000053958">
    <property type="component" value="Unassembled WGS sequence"/>
</dbReference>
<feature type="compositionally biased region" description="Low complexity" evidence="1">
    <location>
        <begin position="157"/>
        <end position="170"/>
    </location>
</feature>
<protein>
    <recommendedName>
        <fullName evidence="4">Cell surface protein</fullName>
    </recommendedName>
</protein>
<evidence type="ECO:0008006" key="4">
    <source>
        <dbReference type="Google" id="ProtNLM"/>
    </source>
</evidence>
<dbReference type="GeneID" id="25314780"/>
<dbReference type="STRING" id="1408163.A0A0F4YZ10"/>
<sequence>MSDFIHKVKEAVTGDKHDKHDKHDSHSAHNDSYDSNDANKPTPAYIVTASADIGTSTGASTGRGDGTGLTHAGSHDSSVTNKAGARVDNNFNQRRASDGVTGGNYSTGNNYSTGSNYGTGATTGAYNNSGYGTGTSSSNLTNKADSRLDSDRGNYGTTGMTSASAAGGSSHKYNTRSSTNNAGLYDSNLANKLDQRIDSNLDNNSSNSSSNRPLHQSFGGGDAPASSSYATPGSGNYTQKTKNAGLQDSKLLNKLDPRVDSEKLDNASRTAVGGGYDTRY</sequence>
<feature type="compositionally biased region" description="Polar residues" evidence="1">
    <location>
        <begin position="171"/>
        <end position="182"/>
    </location>
</feature>
<feature type="compositionally biased region" description="Low complexity" evidence="1">
    <location>
        <begin position="200"/>
        <end position="211"/>
    </location>
</feature>
<dbReference type="RefSeq" id="XP_013330144.1">
    <property type="nucleotide sequence ID" value="XM_013474690.1"/>
</dbReference>
<feature type="compositionally biased region" description="Basic and acidic residues" evidence="1">
    <location>
        <begin position="251"/>
        <end position="266"/>
    </location>
</feature>
<proteinExistence type="predicted"/>
<feature type="compositionally biased region" description="Basic and acidic residues" evidence="1">
    <location>
        <begin position="1"/>
        <end position="32"/>
    </location>
</feature>
<dbReference type="AlphaFoldDB" id="A0A0F4YZ10"/>
<dbReference type="EMBL" id="LASV01000098">
    <property type="protein sequence ID" value="KKA23532.1"/>
    <property type="molecule type" value="Genomic_DNA"/>
</dbReference>
<dbReference type="PANTHER" id="PTHR39606">
    <property type="entry name" value="SURFACE PROTEIN, PUTATIVE-RELATED"/>
    <property type="match status" value="1"/>
</dbReference>